<evidence type="ECO:0000256" key="5">
    <source>
        <dbReference type="ARBA" id="ARBA00022840"/>
    </source>
</evidence>
<evidence type="ECO:0000256" key="3">
    <source>
        <dbReference type="ARBA" id="ARBA00022801"/>
    </source>
</evidence>
<dbReference type="InterPro" id="IPR027417">
    <property type="entry name" value="P-loop_NTPase"/>
</dbReference>
<evidence type="ECO:0000256" key="1">
    <source>
        <dbReference type="ARBA" id="ARBA00009922"/>
    </source>
</evidence>
<feature type="binding site" evidence="10">
    <location>
        <begin position="100"/>
        <end position="107"/>
    </location>
    <ligand>
        <name>ATP</name>
        <dbReference type="ChEBI" id="CHEBI:30616"/>
    </ligand>
</feature>
<comment type="caution">
    <text evidence="14">The sequence shown here is derived from an EMBL/GenBank/DDBJ whole genome shotgun (WGS) entry which is preliminary data.</text>
</comment>
<keyword evidence="15" id="KW-1185">Reference proteome</keyword>
<dbReference type="Pfam" id="PF00580">
    <property type="entry name" value="UvrD-helicase"/>
    <property type="match status" value="1"/>
</dbReference>
<dbReference type="OrthoDB" id="9806690at2"/>
<feature type="region of interest" description="Disordered" evidence="11">
    <location>
        <begin position="624"/>
        <end position="666"/>
    </location>
</feature>
<dbReference type="PROSITE" id="PS51217">
    <property type="entry name" value="UVRD_HELICASE_CTER"/>
    <property type="match status" value="1"/>
</dbReference>
<keyword evidence="3 10" id="KW-0378">Hydrolase</keyword>
<comment type="catalytic activity">
    <reaction evidence="9">
        <text>ATP + H2O = ADP + phosphate + H(+)</text>
        <dbReference type="Rhea" id="RHEA:13065"/>
        <dbReference type="ChEBI" id="CHEBI:15377"/>
        <dbReference type="ChEBI" id="CHEBI:15378"/>
        <dbReference type="ChEBI" id="CHEBI:30616"/>
        <dbReference type="ChEBI" id="CHEBI:43474"/>
        <dbReference type="ChEBI" id="CHEBI:456216"/>
        <dbReference type="EC" id="5.6.2.4"/>
    </reaction>
</comment>
<dbReference type="GO" id="GO:0016787">
    <property type="term" value="F:hydrolase activity"/>
    <property type="evidence" value="ECO:0007669"/>
    <property type="project" value="UniProtKB-UniRule"/>
</dbReference>
<feature type="domain" description="UvrD-like helicase ATP-binding" evidence="12">
    <location>
        <begin position="79"/>
        <end position="361"/>
    </location>
</feature>
<organism evidence="14 15">
    <name type="scientific">Trebonia kvetii</name>
    <dbReference type="NCBI Taxonomy" id="2480626"/>
    <lineage>
        <taxon>Bacteria</taxon>
        <taxon>Bacillati</taxon>
        <taxon>Actinomycetota</taxon>
        <taxon>Actinomycetes</taxon>
        <taxon>Streptosporangiales</taxon>
        <taxon>Treboniaceae</taxon>
        <taxon>Trebonia</taxon>
    </lineage>
</organism>
<dbReference type="InterPro" id="IPR013986">
    <property type="entry name" value="DExx_box_DNA_helicase_dom_sf"/>
</dbReference>
<comment type="catalytic activity">
    <reaction evidence="7">
        <text>Couples ATP hydrolysis with the unwinding of duplex DNA by translocating in the 3'-5' direction.</text>
        <dbReference type="EC" id="5.6.2.4"/>
    </reaction>
</comment>
<evidence type="ECO:0000256" key="11">
    <source>
        <dbReference type="SAM" id="MobiDB-lite"/>
    </source>
</evidence>
<dbReference type="AlphaFoldDB" id="A0A6P2C7Y2"/>
<dbReference type="GO" id="GO:0005829">
    <property type="term" value="C:cytosol"/>
    <property type="evidence" value="ECO:0007669"/>
    <property type="project" value="TreeGrafter"/>
</dbReference>
<evidence type="ECO:0000313" key="14">
    <source>
        <dbReference type="EMBL" id="TVZ07127.1"/>
    </source>
</evidence>
<dbReference type="PANTHER" id="PTHR11070">
    <property type="entry name" value="UVRD / RECB / PCRA DNA HELICASE FAMILY MEMBER"/>
    <property type="match status" value="1"/>
</dbReference>
<evidence type="ECO:0000256" key="4">
    <source>
        <dbReference type="ARBA" id="ARBA00022806"/>
    </source>
</evidence>
<dbReference type="GO" id="GO:0043138">
    <property type="term" value="F:3'-5' DNA helicase activity"/>
    <property type="evidence" value="ECO:0007669"/>
    <property type="project" value="UniProtKB-EC"/>
</dbReference>
<sequence length="666" mass="70370">MTSTPTLPSCRLRFLQNPHQVVVYIVSGTVGLLVVPDPTAGVGGPLVVQQRIRVTVFPRLRRPRGCGTIGQVDADALLAALDPEQRAVALAGQGPVCVLAGAGTGKTRAITHRIAYAVATGTVNPANVLALTFTVRAAGELRGRLRALGGGAEAVRAATFHSTALRQLTYFWPKVIGGRPPRLVESKLPLLREAASGLGLRADGAALSEAITEIEWAKVCQIHPDSYVFAATEAGRAPSIGVPDTGRLYAAYEALRRDRQLIDFESVLELTAAILLTEPAVAREVHAAFRYFTVDEFQDVNPLQKLLLDAWLGGRDELCVVGDPRQTIYSFTGATSEYLRSFVADYPQATVVRLVRDYRSTPQVVVAANRLAAATGGDDALVAQRAHGPEPTVTRYADEEAEAAGVAAAIAALTAQGVPPEEIAVLVRINAHMERFERALAEAKLPYVVRGAERFYERPEVRQALVLLRGAARAAGAGTDATGLPGDLPAAVRHVLASAGLTATPPAARGAVRERWESLAAIAGLADTLAASRPSATLAEFAAEIAERAESGHAPTAAAVTLATMHAAKGLEWDAVLLPGLTEGIMPIVHARGAEAVEEERRLLYVAVTRARVHLALSWAPARTPGAEASRQRSRFLAELQPASKPVTSKPAASKSATARSSVAQP</sequence>
<dbReference type="SUPFAM" id="SSF52540">
    <property type="entry name" value="P-loop containing nucleoside triphosphate hydrolases"/>
    <property type="match status" value="1"/>
</dbReference>
<dbReference type="CDD" id="cd18807">
    <property type="entry name" value="SF1_C_UvrD"/>
    <property type="match status" value="1"/>
</dbReference>
<dbReference type="InterPro" id="IPR014016">
    <property type="entry name" value="UvrD-like_ATP-bd"/>
</dbReference>
<comment type="similarity">
    <text evidence="1">Belongs to the helicase family. UvrD subfamily.</text>
</comment>
<protein>
    <recommendedName>
        <fullName evidence="8">DNA 3'-5' helicase</fullName>
        <ecNumber evidence="8">5.6.2.4</ecNumber>
    </recommendedName>
</protein>
<dbReference type="GO" id="GO:0005524">
    <property type="term" value="F:ATP binding"/>
    <property type="evidence" value="ECO:0007669"/>
    <property type="project" value="UniProtKB-UniRule"/>
</dbReference>
<feature type="compositionally biased region" description="Low complexity" evidence="11">
    <location>
        <begin position="642"/>
        <end position="666"/>
    </location>
</feature>
<dbReference type="CDD" id="cd17932">
    <property type="entry name" value="DEXQc_UvrD"/>
    <property type="match status" value="1"/>
</dbReference>
<accession>A0A6P2C7Y2</accession>
<keyword evidence="6" id="KW-0413">Isomerase</keyword>
<gene>
    <name evidence="14" type="ORF">EAS64_07400</name>
</gene>
<dbReference type="Gene3D" id="3.40.50.300">
    <property type="entry name" value="P-loop containing nucleotide triphosphate hydrolases"/>
    <property type="match status" value="3"/>
</dbReference>
<dbReference type="InterPro" id="IPR000212">
    <property type="entry name" value="DNA_helicase_UvrD/REP"/>
</dbReference>
<evidence type="ECO:0000259" key="13">
    <source>
        <dbReference type="PROSITE" id="PS51217"/>
    </source>
</evidence>
<evidence type="ECO:0000256" key="7">
    <source>
        <dbReference type="ARBA" id="ARBA00034617"/>
    </source>
</evidence>
<dbReference type="GO" id="GO:0033202">
    <property type="term" value="C:DNA helicase complex"/>
    <property type="evidence" value="ECO:0007669"/>
    <property type="project" value="TreeGrafter"/>
</dbReference>
<dbReference type="GO" id="GO:0000725">
    <property type="term" value="P:recombinational repair"/>
    <property type="evidence" value="ECO:0007669"/>
    <property type="project" value="TreeGrafter"/>
</dbReference>
<dbReference type="EC" id="5.6.2.4" evidence="8"/>
<reference evidence="14 15" key="1">
    <citation type="submission" date="2018-11" db="EMBL/GenBank/DDBJ databases">
        <title>Trebonia kvetii gen.nov., sp.nov., a novel acidophilic actinobacterium, and proposal of the new actinobacterial family Treboniaceae fam. nov.</title>
        <authorList>
            <person name="Rapoport D."/>
            <person name="Sagova-Mareckova M."/>
            <person name="Sedlacek I."/>
            <person name="Provaznik J."/>
            <person name="Kralova S."/>
            <person name="Pavlinic D."/>
            <person name="Benes V."/>
            <person name="Kopecky J."/>
        </authorList>
    </citation>
    <scope>NUCLEOTIDE SEQUENCE [LARGE SCALE GENOMIC DNA]</scope>
    <source>
        <strain evidence="14 15">15Tr583</strain>
    </source>
</reference>
<evidence type="ECO:0000256" key="9">
    <source>
        <dbReference type="ARBA" id="ARBA00048988"/>
    </source>
</evidence>
<keyword evidence="2 10" id="KW-0547">Nucleotide-binding</keyword>
<proteinExistence type="inferred from homology"/>
<evidence type="ECO:0000256" key="6">
    <source>
        <dbReference type="ARBA" id="ARBA00023235"/>
    </source>
</evidence>
<dbReference type="GO" id="GO:0003677">
    <property type="term" value="F:DNA binding"/>
    <property type="evidence" value="ECO:0007669"/>
    <property type="project" value="InterPro"/>
</dbReference>
<keyword evidence="5 10" id="KW-0067">ATP-binding</keyword>
<evidence type="ECO:0000256" key="8">
    <source>
        <dbReference type="ARBA" id="ARBA00034808"/>
    </source>
</evidence>
<dbReference type="PANTHER" id="PTHR11070:SF69">
    <property type="entry name" value="ATP-DEPENDENT DNA HELICASE UVRD2"/>
    <property type="match status" value="1"/>
</dbReference>
<dbReference type="Gene3D" id="1.10.10.160">
    <property type="match status" value="1"/>
</dbReference>
<name>A0A6P2C7Y2_9ACTN</name>
<evidence type="ECO:0000256" key="10">
    <source>
        <dbReference type="PROSITE-ProRule" id="PRU00560"/>
    </source>
</evidence>
<keyword evidence="4 10" id="KW-0347">Helicase</keyword>
<evidence type="ECO:0000313" key="15">
    <source>
        <dbReference type="Proteomes" id="UP000460272"/>
    </source>
</evidence>
<evidence type="ECO:0000256" key="2">
    <source>
        <dbReference type="ARBA" id="ARBA00022741"/>
    </source>
</evidence>
<dbReference type="PROSITE" id="PS51198">
    <property type="entry name" value="UVRD_HELICASE_ATP_BIND"/>
    <property type="match status" value="1"/>
</dbReference>
<dbReference type="Pfam" id="PF13361">
    <property type="entry name" value="UvrD_C"/>
    <property type="match status" value="2"/>
</dbReference>
<dbReference type="EMBL" id="RPFW01000001">
    <property type="protein sequence ID" value="TVZ07127.1"/>
    <property type="molecule type" value="Genomic_DNA"/>
</dbReference>
<feature type="domain" description="UvrD-like helicase C-terminal" evidence="13">
    <location>
        <begin position="362"/>
        <end position="613"/>
    </location>
</feature>
<evidence type="ECO:0000259" key="12">
    <source>
        <dbReference type="PROSITE" id="PS51198"/>
    </source>
</evidence>
<dbReference type="Proteomes" id="UP000460272">
    <property type="component" value="Unassembled WGS sequence"/>
</dbReference>
<dbReference type="InterPro" id="IPR014017">
    <property type="entry name" value="DNA_helicase_UvrD-like_C"/>
</dbReference>